<organism evidence="2 3">
    <name type="scientific">Sedimenticola thiotaurini</name>
    <dbReference type="NCBI Taxonomy" id="1543721"/>
    <lineage>
        <taxon>Bacteria</taxon>
        <taxon>Pseudomonadati</taxon>
        <taxon>Pseudomonadota</taxon>
        <taxon>Gammaproteobacteria</taxon>
        <taxon>Chromatiales</taxon>
        <taxon>Sedimenticolaceae</taxon>
        <taxon>Sedimenticola</taxon>
    </lineage>
</organism>
<reference evidence="2 3" key="1">
    <citation type="submission" date="2019-07" db="EMBL/GenBank/DDBJ databases">
        <title>The pathways for chlorine oxyanion respiration interact through the shared metabolite chlorate.</title>
        <authorList>
            <person name="Barnum T.P."/>
            <person name="Cheng Y."/>
            <person name="Hill K.A."/>
            <person name="Lucas L.N."/>
            <person name="Carlson H.K."/>
            <person name="Coates J.D."/>
        </authorList>
    </citation>
    <scope>NUCLEOTIDE SEQUENCE [LARGE SCALE GENOMIC DNA]</scope>
    <source>
        <strain evidence="2">BK-3</strain>
    </source>
</reference>
<name>A0A558D2Z5_9GAMM</name>
<evidence type="ECO:0000313" key="3">
    <source>
        <dbReference type="Proteomes" id="UP000317355"/>
    </source>
</evidence>
<comment type="caution">
    <text evidence="2">The sequence shown here is derived from an EMBL/GenBank/DDBJ whole genome shotgun (WGS) entry which is preliminary data.</text>
</comment>
<gene>
    <name evidence="2" type="ORF">FHK82_08590</name>
</gene>
<sequence>MRGLFPKIIRYYFILLLPCLFFTSYSFYAAELTQPTASAQITGQSILFKPTLPQGSLVALPDATRVRLPAGGEVRVADLRRLTALSQRMKSSRNSGSRLPSALRTLPADKGSPLNNRADLEEALTLPDNETLQLPSGKRVTVAQLKFIRPMLEQRIGGSLTRSRASNTPPIPVGPQADWKAILQKPDGTRLQAPDGTIITVADIKQRLASEKTSLPALRR</sequence>
<dbReference type="AlphaFoldDB" id="A0A558D2Z5"/>
<proteinExistence type="predicted"/>
<feature type="region of interest" description="Disordered" evidence="1">
    <location>
        <begin position="87"/>
        <end position="115"/>
    </location>
</feature>
<protein>
    <submittedName>
        <fullName evidence="2">Uncharacterized protein</fullName>
    </submittedName>
</protein>
<dbReference type="Proteomes" id="UP000317355">
    <property type="component" value="Unassembled WGS sequence"/>
</dbReference>
<evidence type="ECO:0000256" key="1">
    <source>
        <dbReference type="SAM" id="MobiDB-lite"/>
    </source>
</evidence>
<feature type="compositionally biased region" description="Polar residues" evidence="1">
    <location>
        <begin position="87"/>
        <end position="98"/>
    </location>
</feature>
<accession>A0A558D2Z5</accession>
<dbReference type="EMBL" id="VMRY01000034">
    <property type="protein sequence ID" value="TVT55387.1"/>
    <property type="molecule type" value="Genomic_DNA"/>
</dbReference>
<evidence type="ECO:0000313" key="2">
    <source>
        <dbReference type="EMBL" id="TVT55387.1"/>
    </source>
</evidence>